<dbReference type="RefSeq" id="WP_138058235.1">
    <property type="nucleotide sequence ID" value="NZ_VAWE01000002.1"/>
</dbReference>
<dbReference type="AlphaFoldDB" id="A0A5R9DTI5"/>
<dbReference type="OrthoDB" id="4245980at2"/>
<protein>
    <submittedName>
        <fullName evidence="1">Uncharacterized protein</fullName>
    </submittedName>
</protein>
<evidence type="ECO:0000313" key="2">
    <source>
        <dbReference type="Proteomes" id="UP000305921"/>
    </source>
</evidence>
<sequence length="164" mass="17120">MSGSSQMQVIVYAVDDSEITTVLNVFRARHVTTDYGLGSSPESLELGCVYGTAEVPAGSARELASELTAGAPSAAFVLWQDPSYPANGAYVARVPDVGGLEAECDVHGTPLISLRKVIPFFSTSLRVAATRTEDNTAGEVRHAAEVLDALALLSGRLPGAPEAE</sequence>
<keyword evidence="2" id="KW-1185">Reference proteome</keyword>
<gene>
    <name evidence="1" type="ORF">FEF34_39300</name>
</gene>
<name>A0A5R9DTI5_9ACTN</name>
<comment type="caution">
    <text evidence="1">The sequence shown here is derived from an EMBL/GenBank/DDBJ whole genome shotgun (WGS) entry which is preliminary data.</text>
</comment>
<dbReference type="EMBL" id="VAWE01000002">
    <property type="protein sequence ID" value="TLQ39425.1"/>
    <property type="molecule type" value="Genomic_DNA"/>
</dbReference>
<reference evidence="1 2" key="1">
    <citation type="submission" date="2019-05" db="EMBL/GenBank/DDBJ databases">
        <title>Streptomyces marianii sp. nov., a novel marine actinomycete from southern coast of India.</title>
        <authorList>
            <person name="Iniyan A.M."/>
            <person name="Wink J."/>
            <person name="Ramprasad E."/>
            <person name="Ramana C.V."/>
            <person name="Bunk B."/>
            <person name="Sproer C."/>
            <person name="Joseph F.-J.R.S."/>
            <person name="Vincent S.G.P."/>
        </authorList>
    </citation>
    <scope>NUCLEOTIDE SEQUENCE [LARGE SCALE GENOMIC DNA]</scope>
    <source>
        <strain evidence="1 2">ICN19</strain>
    </source>
</reference>
<evidence type="ECO:0000313" key="1">
    <source>
        <dbReference type="EMBL" id="TLQ39425.1"/>
    </source>
</evidence>
<organism evidence="1 2">
    <name type="scientific">Streptomyces marianii</name>
    <dbReference type="NCBI Taxonomy" id="1817406"/>
    <lineage>
        <taxon>Bacteria</taxon>
        <taxon>Bacillati</taxon>
        <taxon>Actinomycetota</taxon>
        <taxon>Actinomycetes</taxon>
        <taxon>Kitasatosporales</taxon>
        <taxon>Streptomycetaceae</taxon>
        <taxon>Streptomyces</taxon>
    </lineage>
</organism>
<dbReference type="Proteomes" id="UP000305921">
    <property type="component" value="Unassembled WGS sequence"/>
</dbReference>
<proteinExistence type="predicted"/>
<accession>A0A5R9DTI5</accession>